<evidence type="ECO:0000256" key="2">
    <source>
        <dbReference type="ARBA" id="ARBA00008038"/>
    </source>
</evidence>
<evidence type="ECO:0000256" key="4">
    <source>
        <dbReference type="ARBA" id="ARBA00022475"/>
    </source>
</evidence>
<organism evidence="11 12">
    <name type="scientific">Desulfoplanes formicivorans</name>
    <dbReference type="NCBI Taxonomy" id="1592317"/>
    <lineage>
        <taxon>Bacteria</taxon>
        <taxon>Pseudomonadati</taxon>
        <taxon>Thermodesulfobacteriota</taxon>
        <taxon>Desulfovibrionia</taxon>
        <taxon>Desulfovibrionales</taxon>
        <taxon>Desulfoplanaceae</taxon>
        <taxon>Desulfoplanes</taxon>
    </lineage>
</organism>
<feature type="transmembrane region" description="Helical" evidence="9">
    <location>
        <begin position="142"/>
        <end position="163"/>
    </location>
</feature>
<dbReference type="Pfam" id="PF01618">
    <property type="entry name" value="MotA_ExbB"/>
    <property type="match status" value="1"/>
</dbReference>
<dbReference type="GO" id="GO:0071978">
    <property type="term" value="P:bacterial-type flagellum-dependent swarming motility"/>
    <property type="evidence" value="ECO:0007669"/>
    <property type="project" value="InterPro"/>
</dbReference>
<accession>A0A194AIS5</accession>
<keyword evidence="5 9" id="KW-0812">Transmembrane</keyword>
<gene>
    <name evidence="11" type="ORF">DPF_1855</name>
</gene>
<evidence type="ECO:0000313" key="12">
    <source>
        <dbReference type="Proteomes" id="UP000095200"/>
    </source>
</evidence>
<feature type="domain" description="MotA/TolQ/ExbB proton channel" evidence="10">
    <location>
        <begin position="100"/>
        <end position="216"/>
    </location>
</feature>
<evidence type="ECO:0000313" key="11">
    <source>
        <dbReference type="EMBL" id="GAU09135.1"/>
    </source>
</evidence>
<comment type="caution">
    <text evidence="11">The sequence shown here is derived from an EMBL/GenBank/DDBJ whole genome shotgun (WGS) entry which is preliminary data.</text>
</comment>
<keyword evidence="11" id="KW-0966">Cell projection</keyword>
<dbReference type="InterPro" id="IPR000540">
    <property type="entry name" value="Flag_MotA_CS"/>
</dbReference>
<dbReference type="AlphaFoldDB" id="A0A194AIS5"/>
<dbReference type="Proteomes" id="UP000095200">
    <property type="component" value="Unassembled WGS sequence"/>
</dbReference>
<evidence type="ECO:0000256" key="5">
    <source>
        <dbReference type="ARBA" id="ARBA00022692"/>
    </source>
</evidence>
<keyword evidence="11" id="KW-0282">Flagellum</keyword>
<reference evidence="12" key="1">
    <citation type="submission" date="2016-06" db="EMBL/GenBank/DDBJ databases">
        <title>Draft genome sequence of Desulfoplanes formicivorans strain Pf12B.</title>
        <authorList>
            <person name="Watanabe M."/>
            <person name="Kojima H."/>
            <person name="Fukui M."/>
        </authorList>
    </citation>
    <scope>NUCLEOTIDE SEQUENCE [LARGE SCALE GENOMIC DNA]</scope>
    <source>
        <strain evidence="12">Pf12B</strain>
    </source>
</reference>
<dbReference type="OrthoDB" id="9806929at2"/>
<dbReference type="PANTHER" id="PTHR30433:SF2">
    <property type="entry name" value="MOTILITY PROTEIN A"/>
    <property type="match status" value="1"/>
</dbReference>
<protein>
    <submittedName>
        <fullName evidence="11">Flagellar motor protein MotP</fullName>
    </submittedName>
</protein>
<evidence type="ECO:0000256" key="3">
    <source>
        <dbReference type="ARBA" id="ARBA00022448"/>
    </source>
</evidence>
<proteinExistence type="inferred from homology"/>
<keyword evidence="11" id="KW-0969">Cilium</keyword>
<comment type="similarity">
    <text evidence="2">Belongs to the MotA family.</text>
</comment>
<keyword evidence="8 9" id="KW-0472">Membrane</keyword>
<dbReference type="PROSITE" id="PS01307">
    <property type="entry name" value="MOTA"/>
    <property type="match status" value="1"/>
</dbReference>
<comment type="subcellular location">
    <subcellularLocation>
        <location evidence="1">Cell membrane</location>
        <topology evidence="1">Multi-pass membrane protein</topology>
    </subcellularLocation>
</comment>
<dbReference type="GO" id="GO:0006935">
    <property type="term" value="P:chemotaxis"/>
    <property type="evidence" value="ECO:0007669"/>
    <property type="project" value="InterPro"/>
</dbReference>
<feature type="transmembrane region" description="Helical" evidence="9">
    <location>
        <begin position="6"/>
        <end position="30"/>
    </location>
</feature>
<dbReference type="PANTHER" id="PTHR30433">
    <property type="entry name" value="CHEMOTAXIS PROTEIN MOTA"/>
    <property type="match status" value="1"/>
</dbReference>
<sequence>MDIATLFGIIIGFSLVIGAIVLGGTTAIFINIPGMMIVVGGSFAATCVNFPMGEIVQSIKAAIKIFSSRKTTTNEVVTTMVRIAEISRREGLLALENIKTQNPFLKKACLLIADNADSNVIRDALRIEIASMKKRHAICQDVFKKLATYSPSFGMIGTLIGLVQMLSRLSDPSAIGPAMAVALLTTFYGTIMSTLIFQPLAGKLKSRSLHESLHLEIIFEGAKCILENNNPRTVYDKLSSFVPPQERRYDR</sequence>
<dbReference type="InterPro" id="IPR002898">
    <property type="entry name" value="MotA_ExbB_proton_chnl"/>
</dbReference>
<name>A0A194AIS5_9BACT</name>
<keyword evidence="12" id="KW-1185">Reference proteome</keyword>
<evidence type="ECO:0000256" key="7">
    <source>
        <dbReference type="ARBA" id="ARBA00022989"/>
    </source>
</evidence>
<dbReference type="GO" id="GO:0005886">
    <property type="term" value="C:plasma membrane"/>
    <property type="evidence" value="ECO:0007669"/>
    <property type="project" value="UniProtKB-SubCell"/>
</dbReference>
<evidence type="ECO:0000259" key="10">
    <source>
        <dbReference type="Pfam" id="PF01618"/>
    </source>
</evidence>
<keyword evidence="7 9" id="KW-1133">Transmembrane helix</keyword>
<evidence type="ECO:0000256" key="1">
    <source>
        <dbReference type="ARBA" id="ARBA00004651"/>
    </source>
</evidence>
<dbReference type="RefSeq" id="WP_069859378.1">
    <property type="nucleotide sequence ID" value="NZ_BDFE01000017.1"/>
</dbReference>
<evidence type="ECO:0000256" key="8">
    <source>
        <dbReference type="ARBA" id="ARBA00023136"/>
    </source>
</evidence>
<evidence type="ECO:0000256" key="6">
    <source>
        <dbReference type="ARBA" id="ARBA00022779"/>
    </source>
</evidence>
<feature type="transmembrane region" description="Helical" evidence="9">
    <location>
        <begin position="175"/>
        <end position="197"/>
    </location>
</feature>
<keyword evidence="6" id="KW-0283">Flagellar rotation</keyword>
<keyword evidence="4" id="KW-1003">Cell membrane</keyword>
<keyword evidence="3" id="KW-0813">Transport</keyword>
<dbReference type="STRING" id="1592317.DPF_1855"/>
<dbReference type="EMBL" id="BDFE01000017">
    <property type="protein sequence ID" value="GAU09135.1"/>
    <property type="molecule type" value="Genomic_DNA"/>
</dbReference>
<dbReference type="InterPro" id="IPR047055">
    <property type="entry name" value="MotA-like"/>
</dbReference>
<evidence type="ECO:0000256" key="9">
    <source>
        <dbReference type="SAM" id="Phobius"/>
    </source>
</evidence>